<dbReference type="EMBL" id="JACOGF010000040">
    <property type="protein sequence ID" value="MBC3921175.1"/>
    <property type="molecule type" value="Genomic_DNA"/>
</dbReference>
<keyword evidence="2" id="KW-1185">Reference proteome</keyword>
<evidence type="ECO:0000313" key="1">
    <source>
        <dbReference type="EMBL" id="MBC3921175.1"/>
    </source>
</evidence>
<name>A0ABR6ZZ84_9BURK</name>
<comment type="caution">
    <text evidence="1">The sequence shown here is derived from an EMBL/GenBank/DDBJ whole genome shotgun (WGS) entry which is preliminary data.</text>
</comment>
<proteinExistence type="predicted"/>
<evidence type="ECO:0000313" key="2">
    <source>
        <dbReference type="Proteomes" id="UP000650424"/>
    </source>
</evidence>
<accession>A0ABR6ZZ84</accession>
<dbReference type="RefSeq" id="WP_408058970.1">
    <property type="nucleotide sequence ID" value="NZ_JACOGF010000040.1"/>
</dbReference>
<feature type="non-terminal residue" evidence="1">
    <location>
        <position position="244"/>
    </location>
</feature>
<feature type="non-terminal residue" evidence="1">
    <location>
        <position position="1"/>
    </location>
</feature>
<protein>
    <submittedName>
        <fullName evidence="1">Uncharacterized protein</fullName>
    </submittedName>
</protein>
<gene>
    <name evidence="1" type="ORF">H8L32_27200</name>
</gene>
<reference evidence="1 2" key="1">
    <citation type="submission" date="2020-08" db="EMBL/GenBank/DDBJ databases">
        <title>Novel species isolated from subtropical streams in China.</title>
        <authorList>
            <person name="Lu H."/>
        </authorList>
    </citation>
    <scope>NUCLEOTIDE SEQUENCE [LARGE SCALE GENOMIC DNA]</scope>
    <source>
        <strain evidence="1 2">CY18W</strain>
    </source>
</reference>
<sequence length="244" mass="23726">AAENVTIVDADSENNTVALGSVAAHTGTVTIGTAAGAGKVGGFINFDTTTVGANGGLNRIDVSGAAADGSGVQDLSLTAGQVKLVAATIDASAELANVTVRVSTSSAANGAQKITMGAGNDTVIFDNIQDTRAGLTISDTVAGGAGTGDTLVIDGDLTGANLGDTIALGASEWTNVSGFETIRLVGTSNNAGVVGAGNYRLTLTDALIAANNNAGVLAIVNDNDTANNANNTADTAGTAQESAV</sequence>
<dbReference type="Proteomes" id="UP000650424">
    <property type="component" value="Unassembled WGS sequence"/>
</dbReference>
<organism evidence="1 2">
    <name type="scientific">Undibacterium hunanense</name>
    <dbReference type="NCBI Taxonomy" id="2762292"/>
    <lineage>
        <taxon>Bacteria</taxon>
        <taxon>Pseudomonadati</taxon>
        <taxon>Pseudomonadota</taxon>
        <taxon>Betaproteobacteria</taxon>
        <taxon>Burkholderiales</taxon>
        <taxon>Oxalobacteraceae</taxon>
        <taxon>Undibacterium</taxon>
    </lineage>
</organism>